<dbReference type="STRING" id="1349785.GCA_000509405_00532"/>
<dbReference type="EMBL" id="LT634361">
    <property type="protein sequence ID" value="SFZ82140.1"/>
    <property type="molecule type" value="Genomic_DNA"/>
</dbReference>
<dbReference type="GO" id="GO:0016987">
    <property type="term" value="F:sigma factor activity"/>
    <property type="evidence" value="ECO:0007669"/>
    <property type="project" value="UniProtKB-KW"/>
</dbReference>
<dbReference type="PANTHER" id="PTHR43133:SF46">
    <property type="entry name" value="RNA POLYMERASE SIGMA-70 FACTOR ECF SUBFAMILY"/>
    <property type="match status" value="1"/>
</dbReference>
<dbReference type="AlphaFoldDB" id="A0A2H1E923"/>
<evidence type="ECO:0000256" key="1">
    <source>
        <dbReference type="ARBA" id="ARBA00010641"/>
    </source>
</evidence>
<dbReference type="SUPFAM" id="SSF88946">
    <property type="entry name" value="Sigma2 domain of RNA polymerase sigma factors"/>
    <property type="match status" value="1"/>
</dbReference>
<evidence type="ECO:0000313" key="6">
    <source>
        <dbReference type="EMBL" id="SFZ82140.1"/>
    </source>
</evidence>
<dbReference type="Proteomes" id="UP000231564">
    <property type="component" value="Chromosome MARIT"/>
</dbReference>
<dbReference type="SUPFAM" id="SSF88659">
    <property type="entry name" value="Sigma3 and sigma4 domains of RNA polymerase sigma factors"/>
    <property type="match status" value="1"/>
</dbReference>
<dbReference type="GO" id="GO:0006352">
    <property type="term" value="P:DNA-templated transcription initiation"/>
    <property type="evidence" value="ECO:0007669"/>
    <property type="project" value="InterPro"/>
</dbReference>
<dbReference type="InterPro" id="IPR036388">
    <property type="entry name" value="WH-like_DNA-bd_sf"/>
</dbReference>
<organism evidence="6 7">
    <name type="scientific">Tenacibaculum maritimum NCIMB 2154</name>
    <dbReference type="NCBI Taxonomy" id="1349785"/>
    <lineage>
        <taxon>Bacteria</taxon>
        <taxon>Pseudomonadati</taxon>
        <taxon>Bacteroidota</taxon>
        <taxon>Flavobacteriia</taxon>
        <taxon>Flavobacteriales</taxon>
        <taxon>Flavobacteriaceae</taxon>
        <taxon>Tenacibaculum</taxon>
    </lineage>
</organism>
<protein>
    <submittedName>
        <fullName evidence="6">RNA polymerase ECF-type sigma factor</fullName>
    </submittedName>
</protein>
<keyword evidence="7" id="KW-1185">Reference proteome</keyword>
<dbReference type="OrthoDB" id="9150024at2"/>
<dbReference type="GO" id="GO:0003677">
    <property type="term" value="F:DNA binding"/>
    <property type="evidence" value="ECO:0007669"/>
    <property type="project" value="InterPro"/>
</dbReference>
<keyword evidence="2" id="KW-0805">Transcription regulation</keyword>
<dbReference type="KEGG" id="tmar:MARIT_1461"/>
<evidence type="ECO:0000256" key="4">
    <source>
        <dbReference type="ARBA" id="ARBA00023163"/>
    </source>
</evidence>
<dbReference type="InterPro" id="IPR013249">
    <property type="entry name" value="RNA_pol_sigma70_r4_t2"/>
</dbReference>
<evidence type="ECO:0000256" key="3">
    <source>
        <dbReference type="ARBA" id="ARBA00023082"/>
    </source>
</evidence>
<dbReference type="GeneID" id="47722981"/>
<dbReference type="Gene3D" id="1.10.10.10">
    <property type="entry name" value="Winged helix-like DNA-binding domain superfamily/Winged helix DNA-binding domain"/>
    <property type="match status" value="1"/>
</dbReference>
<evidence type="ECO:0000259" key="5">
    <source>
        <dbReference type="Pfam" id="PF08281"/>
    </source>
</evidence>
<dbReference type="InterPro" id="IPR013325">
    <property type="entry name" value="RNA_pol_sigma_r2"/>
</dbReference>
<keyword evidence="4" id="KW-0804">Transcription</keyword>
<sequence length="188" mass="22534">MKNLSDELIWRSLKEGNIEAFEILFKNFYPRLFNYGLKISRDIVLTEDSLQDFFLYIYERRQNLSSLETIAPYLFSSYRRFIIKMIQKGKKSRMLRDLDKNMIDLQFTPEEVITKQEATSFREKNLTLILNKLPKRQREVIYLKYYCDLKTIEIAEVMEINYQSVVNTIHKAIKNLREDVSISHLLNS</sequence>
<name>A0A2H1E923_9FLAO</name>
<dbReference type="InterPro" id="IPR013324">
    <property type="entry name" value="RNA_pol_sigma_r3/r4-like"/>
</dbReference>
<evidence type="ECO:0000256" key="2">
    <source>
        <dbReference type="ARBA" id="ARBA00023015"/>
    </source>
</evidence>
<evidence type="ECO:0000313" key="7">
    <source>
        <dbReference type="Proteomes" id="UP000231564"/>
    </source>
</evidence>
<accession>A0A2H1E923</accession>
<dbReference type="NCBIfam" id="TIGR02937">
    <property type="entry name" value="sigma70-ECF"/>
    <property type="match status" value="1"/>
</dbReference>
<dbReference type="RefSeq" id="WP_024742131.1">
    <property type="nucleotide sequence ID" value="NZ_BAUG01000048.1"/>
</dbReference>
<dbReference type="InterPro" id="IPR014284">
    <property type="entry name" value="RNA_pol_sigma-70_dom"/>
</dbReference>
<dbReference type="Gene3D" id="1.10.1740.10">
    <property type="match status" value="1"/>
</dbReference>
<dbReference type="PANTHER" id="PTHR43133">
    <property type="entry name" value="RNA POLYMERASE ECF-TYPE SIGMA FACTO"/>
    <property type="match status" value="1"/>
</dbReference>
<keyword evidence="3" id="KW-0731">Sigma factor</keyword>
<feature type="domain" description="RNA polymerase sigma factor 70 region 4 type 2" evidence="5">
    <location>
        <begin position="126"/>
        <end position="176"/>
    </location>
</feature>
<gene>
    <name evidence="6" type="ORF">MARIT_1461</name>
</gene>
<proteinExistence type="inferred from homology"/>
<dbReference type="InterPro" id="IPR039425">
    <property type="entry name" value="RNA_pol_sigma-70-like"/>
</dbReference>
<reference evidence="6 7" key="1">
    <citation type="submission" date="2016-11" db="EMBL/GenBank/DDBJ databases">
        <authorList>
            <person name="Jaros S."/>
            <person name="Januszkiewicz K."/>
            <person name="Wedrychowicz H."/>
        </authorList>
    </citation>
    <scope>NUCLEOTIDE SEQUENCE [LARGE SCALE GENOMIC DNA]</scope>
    <source>
        <strain evidence="6">NCIMB 2154T</strain>
    </source>
</reference>
<comment type="similarity">
    <text evidence="1">Belongs to the sigma-70 factor family. ECF subfamily.</text>
</comment>
<dbReference type="Pfam" id="PF08281">
    <property type="entry name" value="Sigma70_r4_2"/>
    <property type="match status" value="1"/>
</dbReference>
<dbReference type="CDD" id="cd06171">
    <property type="entry name" value="Sigma70_r4"/>
    <property type="match status" value="1"/>
</dbReference>